<dbReference type="Pfam" id="PF00496">
    <property type="entry name" value="SBP_bac_5"/>
    <property type="match status" value="1"/>
</dbReference>
<evidence type="ECO:0000256" key="1">
    <source>
        <dbReference type="ARBA" id="ARBA00022729"/>
    </source>
</evidence>
<dbReference type="SUPFAM" id="SSF53850">
    <property type="entry name" value="Periplasmic binding protein-like II"/>
    <property type="match status" value="1"/>
</dbReference>
<reference evidence="4 5" key="1">
    <citation type="submission" date="2018-05" db="EMBL/GenBank/DDBJ databases">
        <title>Genomic Encyclopedia of Type Strains, Phase IV (KMG-IV): sequencing the most valuable type-strain genomes for metagenomic binning, comparative biology and taxonomic classification.</title>
        <authorList>
            <person name="Goeker M."/>
        </authorList>
    </citation>
    <scope>NUCLEOTIDE SEQUENCE [LARGE SCALE GENOMIC DNA]</scope>
    <source>
        <strain evidence="4 5">DSM 23606</strain>
    </source>
</reference>
<evidence type="ECO:0000313" key="5">
    <source>
        <dbReference type="Proteomes" id="UP000246569"/>
    </source>
</evidence>
<sequence length="597" mass="68378">MTTGRLYLILLTLSLELTHGSAAVAASAVALGYTPKYPTDYTHFEYVNPQAPKGGTFVLPAIGSFDRLNPFLLKGTVADGVTELTCDTLTEQSRDEPFSAYGLLASDIAVEADRLSAVFTIRPEARFNDGTHVTAADVKATFDALMSTRAHPQYRVYWADIVAAEVIDAQRVRFRFARVNPELHLIIGQMPVFSKNWILGRNFDELILEPPLCSGPYIVDAYSLGRSINFRRNKQYWAQDLPVRRGQYNFDNIRFEYYRDPDVALEAFKAGEFDYIQVNIAKQWVRDFTGPKFDSGELRKRELEHHNDAGMQAFVFNLRKPLFQDLRVRKAIALAFDYEWSNQNLFFGLYRRTNSYFANSELAADSEAPRGEEREMLTYFRDSLPEFVLTGRWEAPVNIDAAALRTHLREAQTLLMDAGWTMQDGVLMKEGTQLEFEMLLASRTFERVMAPFAKNLERLGIHMSYRTVDASLYQQRVDHFDFDMLVHVFSQSQSPGNEQITYWHSSTADLPGSNNLIGLKNPIVDALVENLVYAQSRQQLVSAAHALDRVLLAGEYVIPNWYSPVFRVAWRDRFDYPDKLPLYYQPVEWALSTWWAK</sequence>
<keyword evidence="1 2" id="KW-0732">Signal</keyword>
<feature type="chain" id="PRO_5016300780" evidence="2">
    <location>
        <begin position="26"/>
        <end position="597"/>
    </location>
</feature>
<dbReference type="AlphaFoldDB" id="A0A317MTQ3"/>
<dbReference type="GO" id="GO:0015833">
    <property type="term" value="P:peptide transport"/>
    <property type="evidence" value="ECO:0007669"/>
    <property type="project" value="TreeGrafter"/>
</dbReference>
<protein>
    <submittedName>
        <fullName evidence="4">Microcin C transport system substrate-binding protein</fullName>
    </submittedName>
</protein>
<dbReference type="EMBL" id="QGTJ01000007">
    <property type="protein sequence ID" value="PWV60475.1"/>
    <property type="molecule type" value="Genomic_DNA"/>
</dbReference>
<gene>
    <name evidence="4" type="ORF">C7443_10748</name>
</gene>
<dbReference type="InterPro" id="IPR030678">
    <property type="entry name" value="Peptide/Ni-bd"/>
</dbReference>
<comment type="caution">
    <text evidence="4">The sequence shown here is derived from an EMBL/GenBank/DDBJ whole genome shotgun (WGS) entry which is preliminary data.</text>
</comment>
<dbReference type="InterPro" id="IPR039424">
    <property type="entry name" value="SBP_5"/>
</dbReference>
<keyword evidence="5" id="KW-1185">Reference proteome</keyword>
<dbReference type="PIRSF" id="PIRSF002741">
    <property type="entry name" value="MppA"/>
    <property type="match status" value="1"/>
</dbReference>
<dbReference type="Gene3D" id="3.10.105.10">
    <property type="entry name" value="Dipeptide-binding Protein, Domain 3"/>
    <property type="match status" value="1"/>
</dbReference>
<dbReference type="GO" id="GO:0043190">
    <property type="term" value="C:ATP-binding cassette (ABC) transporter complex"/>
    <property type="evidence" value="ECO:0007669"/>
    <property type="project" value="InterPro"/>
</dbReference>
<proteinExistence type="predicted"/>
<evidence type="ECO:0000313" key="4">
    <source>
        <dbReference type="EMBL" id="PWV60475.1"/>
    </source>
</evidence>
<accession>A0A317MTQ3</accession>
<name>A0A317MTQ3_9GAMM</name>
<evidence type="ECO:0000256" key="2">
    <source>
        <dbReference type="SAM" id="SignalP"/>
    </source>
</evidence>
<dbReference type="OrthoDB" id="9803988at2"/>
<dbReference type="InterPro" id="IPR000914">
    <property type="entry name" value="SBP_5_dom"/>
</dbReference>
<dbReference type="GO" id="GO:0042884">
    <property type="term" value="P:microcin transport"/>
    <property type="evidence" value="ECO:0007669"/>
    <property type="project" value="TreeGrafter"/>
</dbReference>
<dbReference type="PANTHER" id="PTHR30290">
    <property type="entry name" value="PERIPLASMIC BINDING COMPONENT OF ABC TRANSPORTER"/>
    <property type="match status" value="1"/>
</dbReference>
<dbReference type="GO" id="GO:0030288">
    <property type="term" value="C:outer membrane-bounded periplasmic space"/>
    <property type="evidence" value="ECO:0007669"/>
    <property type="project" value="TreeGrafter"/>
</dbReference>
<dbReference type="Gene3D" id="3.40.190.10">
    <property type="entry name" value="Periplasmic binding protein-like II"/>
    <property type="match status" value="1"/>
</dbReference>
<dbReference type="CDD" id="cd08497">
    <property type="entry name" value="MbnE-like"/>
    <property type="match status" value="1"/>
</dbReference>
<dbReference type="GO" id="GO:1904680">
    <property type="term" value="F:peptide transmembrane transporter activity"/>
    <property type="evidence" value="ECO:0007669"/>
    <property type="project" value="TreeGrafter"/>
</dbReference>
<feature type="domain" description="Solute-binding protein family 5" evidence="3">
    <location>
        <begin position="102"/>
        <end position="507"/>
    </location>
</feature>
<feature type="signal peptide" evidence="2">
    <location>
        <begin position="1"/>
        <end position="25"/>
    </location>
</feature>
<dbReference type="PANTHER" id="PTHR30290:SF64">
    <property type="entry name" value="ABC TRANSPORTER PERIPLASMIC BINDING PROTEIN"/>
    <property type="match status" value="1"/>
</dbReference>
<dbReference type="Proteomes" id="UP000246569">
    <property type="component" value="Unassembled WGS sequence"/>
</dbReference>
<evidence type="ECO:0000259" key="3">
    <source>
        <dbReference type="Pfam" id="PF00496"/>
    </source>
</evidence>
<organism evidence="4 5">
    <name type="scientific">Plasticicumulans acidivorans</name>
    <dbReference type="NCBI Taxonomy" id="886464"/>
    <lineage>
        <taxon>Bacteria</taxon>
        <taxon>Pseudomonadati</taxon>
        <taxon>Pseudomonadota</taxon>
        <taxon>Gammaproteobacteria</taxon>
        <taxon>Candidatus Competibacteraceae</taxon>
        <taxon>Plasticicumulans</taxon>
    </lineage>
</organism>